<protein>
    <submittedName>
        <fullName evidence="1">Uncharacterized protein</fullName>
    </submittedName>
</protein>
<organism evidence="1 2">
    <name type="scientific">Pistacia atlantica</name>
    <dbReference type="NCBI Taxonomy" id="434234"/>
    <lineage>
        <taxon>Eukaryota</taxon>
        <taxon>Viridiplantae</taxon>
        <taxon>Streptophyta</taxon>
        <taxon>Embryophyta</taxon>
        <taxon>Tracheophyta</taxon>
        <taxon>Spermatophyta</taxon>
        <taxon>Magnoliopsida</taxon>
        <taxon>eudicotyledons</taxon>
        <taxon>Gunneridae</taxon>
        <taxon>Pentapetalae</taxon>
        <taxon>rosids</taxon>
        <taxon>malvids</taxon>
        <taxon>Sapindales</taxon>
        <taxon>Anacardiaceae</taxon>
        <taxon>Pistacia</taxon>
    </lineage>
</organism>
<comment type="caution">
    <text evidence="1">The sequence shown here is derived from an EMBL/GenBank/DDBJ whole genome shotgun (WGS) entry which is preliminary data.</text>
</comment>
<name>A0ACC1B8H9_9ROSI</name>
<gene>
    <name evidence="1" type="ORF">Patl1_17172</name>
</gene>
<evidence type="ECO:0000313" key="1">
    <source>
        <dbReference type="EMBL" id="KAJ0095207.1"/>
    </source>
</evidence>
<reference evidence="2" key="1">
    <citation type="journal article" date="2023" name="G3 (Bethesda)">
        <title>Genome assembly and association tests identify interacting loci associated with vigor, precocity, and sex in interspecific pistachio rootstocks.</title>
        <authorList>
            <person name="Palmer W."/>
            <person name="Jacygrad E."/>
            <person name="Sagayaradj S."/>
            <person name="Cavanaugh K."/>
            <person name="Han R."/>
            <person name="Bertier L."/>
            <person name="Beede B."/>
            <person name="Kafkas S."/>
            <person name="Golino D."/>
            <person name="Preece J."/>
            <person name="Michelmore R."/>
        </authorList>
    </citation>
    <scope>NUCLEOTIDE SEQUENCE [LARGE SCALE GENOMIC DNA]</scope>
</reference>
<evidence type="ECO:0000313" key="2">
    <source>
        <dbReference type="Proteomes" id="UP001164250"/>
    </source>
</evidence>
<dbReference type="EMBL" id="CM047902">
    <property type="protein sequence ID" value="KAJ0095207.1"/>
    <property type="molecule type" value="Genomic_DNA"/>
</dbReference>
<accession>A0ACC1B8H9</accession>
<dbReference type="Proteomes" id="UP001164250">
    <property type="component" value="Chromosome 6"/>
</dbReference>
<sequence>MENLTNERSVSYANTPSEILFAYQRPKYCCQITSYLEQRCYKDLRSEQFQSVKIVMLIYRNLLIHCKEKMSMFSGSLLSIINILLDQTRHDEIRVLGCVTLAEFVSNQTDDTYILNLDGIIPKLCLLAQEIVEDGKGQHLCSAGLQALSTMVIHPHAITVIGYMGEFSRIPADFDDVVSVVLENYGSFDKTDSPSPNATTMSSSQRRDISEKGEVIMEDSKDPRFLSRACLRNMAKLAKDATTVRPVFESLFRYFDNGDHWSLQHGLALPVLLEMQFLIEKYEIVNVASSLVRRTRIEPSGPIANAFSDMMRHLRKSIHCCLDDSKLGAEVIQWNRNFRAAVEECLVQLSQKVYVRQIGDAGRILDLMATMLENISTFKVMSKTLIAAVFRTGQIVACIPHLSYKDKARAQLKFQLWCDFYDCILFSHCFADHETRIGAHSIFSVVLIPSSISPSPSATSRKAADVRRTPLRTVSVFSSSAILFEKLTEEHFPLENDNSEDAKAKYQSILNKLKSTKSRVYSIKRNPSAVAANGTIEFDGANMKIHSINRPTSTRNQSHSPKRHPSPATQDEQNASSLAQESISPLWLSSQQIDLLLSSIWAQSISPLNMPENYVAIAHTYSLVLLLARSKNSRHDILIQSYQLALSLWSFSLAEEGPLQPSRRRSLFTLAMCMIIFASKAYNISPLVFCAKTALSYKTEDPFLQLVGDCKLQAVNASVDRPTKVYGSEEDNEDALKSLSAIENVTIENLSEEFFTSLIAESIARLSKQDSSSIREKLAHNFIPNDACPLGAQLFMESPGQVYYFGSYEAEPPLTRIMMLSPVHSKLNQILIHRWLRKQVSKVSEATSQEGCLDSNSTNTPYNEIAEKQRKGSSFMSFNQNQNASVSISSPENKAEDTQSSSSVQTISFKGTCINHTLLHQKLLLSQKYGGNPFLEENINASSENQSATSLPMPCATEYQQEPQYFQLPPSNPFDNFLKAAGC</sequence>
<keyword evidence="2" id="KW-1185">Reference proteome</keyword>
<proteinExistence type="predicted"/>